<gene>
    <name evidence="2" type="ORF">T4E_1600</name>
</gene>
<accession>A0A0V0XD20</accession>
<sequence length="86" mass="9682">MEASGTSSNGESNELDQEKRFRDGLLYDGTRYSLPREQFGRRGQEGRTQGKDVVPPTSRGHPAGTRGDKASHCFRWLSEVRRNIAE</sequence>
<evidence type="ECO:0000313" key="3">
    <source>
        <dbReference type="Proteomes" id="UP000054815"/>
    </source>
</evidence>
<feature type="region of interest" description="Disordered" evidence="1">
    <location>
        <begin position="1"/>
        <end position="70"/>
    </location>
</feature>
<evidence type="ECO:0000313" key="2">
    <source>
        <dbReference type="EMBL" id="KRX85910.1"/>
    </source>
</evidence>
<dbReference type="AlphaFoldDB" id="A0A0V0XD20"/>
<organism evidence="2 3">
    <name type="scientific">Trichinella pseudospiralis</name>
    <name type="common">Parasitic roundworm</name>
    <dbReference type="NCBI Taxonomy" id="6337"/>
    <lineage>
        <taxon>Eukaryota</taxon>
        <taxon>Metazoa</taxon>
        <taxon>Ecdysozoa</taxon>
        <taxon>Nematoda</taxon>
        <taxon>Enoplea</taxon>
        <taxon>Dorylaimia</taxon>
        <taxon>Trichinellida</taxon>
        <taxon>Trichinellidae</taxon>
        <taxon>Trichinella</taxon>
    </lineage>
</organism>
<name>A0A0V0XD20_TRIPS</name>
<evidence type="ECO:0000256" key="1">
    <source>
        <dbReference type="SAM" id="MobiDB-lite"/>
    </source>
</evidence>
<protein>
    <submittedName>
        <fullName evidence="2">Uncharacterized protein</fullName>
    </submittedName>
</protein>
<reference evidence="2 3" key="1">
    <citation type="submission" date="2015-01" db="EMBL/GenBank/DDBJ databases">
        <title>Evolution of Trichinella species and genotypes.</title>
        <authorList>
            <person name="Korhonen P.K."/>
            <person name="Edoardo P."/>
            <person name="Giuseppe L.R."/>
            <person name="Gasser R.B."/>
        </authorList>
    </citation>
    <scope>NUCLEOTIDE SEQUENCE [LARGE SCALE GENOMIC DNA]</scope>
    <source>
        <strain evidence="2">ISS141</strain>
    </source>
</reference>
<feature type="compositionally biased region" description="Basic and acidic residues" evidence="1">
    <location>
        <begin position="38"/>
        <end position="50"/>
    </location>
</feature>
<dbReference type="Proteomes" id="UP000054815">
    <property type="component" value="Unassembled WGS sequence"/>
</dbReference>
<proteinExistence type="predicted"/>
<feature type="compositionally biased region" description="Basic and acidic residues" evidence="1">
    <location>
        <begin position="16"/>
        <end position="25"/>
    </location>
</feature>
<feature type="compositionally biased region" description="Polar residues" evidence="1">
    <location>
        <begin position="1"/>
        <end position="12"/>
    </location>
</feature>
<dbReference type="EMBL" id="JYDU01000593">
    <property type="protein sequence ID" value="KRX85910.1"/>
    <property type="molecule type" value="Genomic_DNA"/>
</dbReference>
<comment type="caution">
    <text evidence="2">The sequence shown here is derived from an EMBL/GenBank/DDBJ whole genome shotgun (WGS) entry which is preliminary data.</text>
</comment>